<dbReference type="Gene3D" id="1.10.4200.10">
    <property type="entry name" value="Triphosphoribosyl-dephospho-CoA protein"/>
    <property type="match status" value="1"/>
</dbReference>
<dbReference type="GO" id="GO:0005524">
    <property type="term" value="F:ATP binding"/>
    <property type="evidence" value="ECO:0007669"/>
    <property type="project" value="InterPro"/>
</dbReference>
<dbReference type="InterPro" id="IPR002736">
    <property type="entry name" value="CitG"/>
</dbReference>
<dbReference type="GO" id="GO:0046917">
    <property type="term" value="F:triphosphoribosyl-dephospho-CoA synthase activity"/>
    <property type="evidence" value="ECO:0007669"/>
    <property type="project" value="InterPro"/>
</dbReference>
<dbReference type="Pfam" id="PF01874">
    <property type="entry name" value="CitG"/>
    <property type="match status" value="1"/>
</dbReference>
<proteinExistence type="predicted"/>
<dbReference type="AlphaFoldDB" id="A0A1X7DI15"/>
<dbReference type="Proteomes" id="UP000192936">
    <property type="component" value="Unassembled WGS sequence"/>
</dbReference>
<organism evidence="1 2">
    <name type="scientific">Azospirillum oryzae</name>
    <dbReference type="NCBI Taxonomy" id="286727"/>
    <lineage>
        <taxon>Bacteria</taxon>
        <taxon>Pseudomonadati</taxon>
        <taxon>Pseudomonadota</taxon>
        <taxon>Alphaproteobacteria</taxon>
        <taxon>Rhodospirillales</taxon>
        <taxon>Azospirillaceae</taxon>
        <taxon>Azospirillum</taxon>
    </lineage>
</organism>
<dbReference type="EMBL" id="FXAK01000001">
    <property type="protein sequence ID" value="SMF15898.1"/>
    <property type="molecule type" value="Genomic_DNA"/>
</dbReference>
<keyword evidence="1" id="KW-0808">Transferase</keyword>
<sequence>RDEALALHRACVARRLSPGGSADMLAAAHFVHALRAGWP</sequence>
<gene>
    <name evidence="1" type="ORF">SAMN02982917_0578</name>
</gene>
<evidence type="ECO:0000313" key="1">
    <source>
        <dbReference type="EMBL" id="SMF15898.1"/>
    </source>
</evidence>
<feature type="non-terminal residue" evidence="1">
    <location>
        <position position="1"/>
    </location>
</feature>
<name>A0A1X7DI15_9PROT</name>
<protein>
    <submittedName>
        <fullName evidence="1">ATP:dephospho-CoA triphosphoribosyl transferase</fullName>
    </submittedName>
</protein>
<reference evidence="1 2" key="1">
    <citation type="submission" date="2017-04" db="EMBL/GenBank/DDBJ databases">
        <authorList>
            <person name="Afonso C.L."/>
            <person name="Miller P.J."/>
            <person name="Scott M.A."/>
            <person name="Spackman E."/>
            <person name="Goraichik I."/>
            <person name="Dimitrov K.M."/>
            <person name="Suarez D.L."/>
            <person name="Swayne D.E."/>
        </authorList>
    </citation>
    <scope>NUCLEOTIDE SEQUENCE [LARGE SCALE GENOMIC DNA]</scope>
    <source>
        <strain evidence="1 2">A2P</strain>
    </source>
</reference>
<evidence type="ECO:0000313" key="2">
    <source>
        <dbReference type="Proteomes" id="UP000192936"/>
    </source>
</evidence>
<accession>A0A1X7DI15</accession>